<organism evidence="1 2">
    <name type="scientific">Fusobacterium equinum</name>
    <dbReference type="NCBI Taxonomy" id="134605"/>
    <lineage>
        <taxon>Bacteria</taxon>
        <taxon>Fusobacteriati</taxon>
        <taxon>Fusobacteriota</taxon>
        <taxon>Fusobacteriia</taxon>
        <taxon>Fusobacteriales</taxon>
        <taxon>Fusobacteriaceae</taxon>
        <taxon>Fusobacterium</taxon>
    </lineage>
</organism>
<gene>
    <name evidence="1" type="ORF">HMPREF3206_00619</name>
</gene>
<accession>A0A133NH90</accession>
<evidence type="ECO:0000313" key="2">
    <source>
        <dbReference type="Proteomes" id="UP000070617"/>
    </source>
</evidence>
<reference evidence="2" key="1">
    <citation type="submission" date="2016-01" db="EMBL/GenBank/DDBJ databases">
        <authorList>
            <person name="Mitreva M."/>
            <person name="Pepin K.H."/>
            <person name="Mihindukulasuriya K.A."/>
            <person name="Fulton R."/>
            <person name="Fronick C."/>
            <person name="O'Laughlin M."/>
            <person name="Miner T."/>
            <person name="Herter B."/>
            <person name="Rosa B.A."/>
            <person name="Cordes M."/>
            <person name="Tomlinson C."/>
            <person name="Wollam A."/>
            <person name="Palsikar V.B."/>
            <person name="Mardis E.R."/>
            <person name="Wilson R.K."/>
        </authorList>
    </citation>
    <scope>NUCLEOTIDE SEQUENCE [LARGE SCALE GENOMIC DNA]</scope>
    <source>
        <strain evidence="2">CMW8396</strain>
    </source>
</reference>
<dbReference type="Pfam" id="PF06176">
    <property type="entry name" value="WaaY"/>
    <property type="match status" value="1"/>
</dbReference>
<dbReference type="EMBL" id="LRPX01000024">
    <property type="protein sequence ID" value="KXA15633.1"/>
    <property type="molecule type" value="Genomic_DNA"/>
</dbReference>
<evidence type="ECO:0008006" key="3">
    <source>
        <dbReference type="Google" id="ProtNLM"/>
    </source>
</evidence>
<sequence length="229" mass="27590">MKEKISSQEVLYFSSKEALTLFELWKQGNYKIKKTLKDSNRSYVLLLEIQGKNFVYKEPREKNRRKWQQFLSLFRGSESKREAFQMLEIENHGFLGPQLQFAYEKRKLGGVIHSFLLYSYIDAEEITVETAEKALSYLHRIHEAGFLHGDSQISNFLIHEEEIYIIDSKFQKNKYGDFACAYEEYYFELSCPTCSFLIDRKRIPYRIAKKWKDLKEWWVKRKTKKREKK</sequence>
<proteinExistence type="predicted"/>
<dbReference type="Gene3D" id="1.10.510.10">
    <property type="entry name" value="Transferase(Phosphotransferase) domain 1"/>
    <property type="match status" value="1"/>
</dbReference>
<dbReference type="InterPro" id="IPR011009">
    <property type="entry name" value="Kinase-like_dom_sf"/>
</dbReference>
<dbReference type="RefSeq" id="WP_060793512.1">
    <property type="nucleotide sequence ID" value="NZ_KQ956520.1"/>
</dbReference>
<protein>
    <recommendedName>
        <fullName evidence="3">Lipopolysaccharide core heptose(II) kinase RfaY</fullName>
    </recommendedName>
</protein>
<dbReference type="AlphaFoldDB" id="A0A133NH90"/>
<dbReference type="PATRIC" id="fig|134605.3.peg.621"/>
<dbReference type="SUPFAM" id="SSF56112">
    <property type="entry name" value="Protein kinase-like (PK-like)"/>
    <property type="match status" value="1"/>
</dbReference>
<dbReference type="STRING" id="134605.HMPREF3206_00619"/>
<name>A0A133NH90_9FUSO</name>
<dbReference type="Proteomes" id="UP000070617">
    <property type="component" value="Unassembled WGS sequence"/>
</dbReference>
<dbReference type="InterPro" id="IPR009330">
    <property type="entry name" value="LipoPS_heptP_kinase"/>
</dbReference>
<comment type="caution">
    <text evidence="1">The sequence shown here is derived from an EMBL/GenBank/DDBJ whole genome shotgun (WGS) entry which is preliminary data.</text>
</comment>
<keyword evidence="2" id="KW-1185">Reference proteome</keyword>
<evidence type="ECO:0000313" key="1">
    <source>
        <dbReference type="EMBL" id="KXA15633.1"/>
    </source>
</evidence>